<feature type="transmembrane region" description="Helical" evidence="2">
    <location>
        <begin position="259"/>
        <end position="279"/>
    </location>
</feature>
<proteinExistence type="predicted"/>
<feature type="compositionally biased region" description="Acidic residues" evidence="1">
    <location>
        <begin position="457"/>
        <end position="481"/>
    </location>
</feature>
<protein>
    <recommendedName>
        <fullName evidence="5">Intimal thickness related receptor IRP domain-containing protein</fullName>
    </recommendedName>
</protein>
<feature type="compositionally biased region" description="Pro residues" evidence="1">
    <location>
        <begin position="506"/>
        <end position="517"/>
    </location>
</feature>
<dbReference type="EMBL" id="CDMZ01001814">
    <property type="protein sequence ID" value="CEM37899.1"/>
    <property type="molecule type" value="Genomic_DNA"/>
</dbReference>
<evidence type="ECO:0000256" key="1">
    <source>
        <dbReference type="SAM" id="MobiDB-lite"/>
    </source>
</evidence>
<organism evidence="4">
    <name type="scientific">Chromera velia CCMP2878</name>
    <dbReference type="NCBI Taxonomy" id="1169474"/>
    <lineage>
        <taxon>Eukaryota</taxon>
        <taxon>Sar</taxon>
        <taxon>Alveolata</taxon>
        <taxon>Colpodellida</taxon>
        <taxon>Chromeraceae</taxon>
        <taxon>Chromera</taxon>
    </lineage>
</organism>
<feature type="transmembrane region" description="Helical" evidence="2">
    <location>
        <begin position="217"/>
        <end position="239"/>
    </location>
</feature>
<evidence type="ECO:0000256" key="2">
    <source>
        <dbReference type="SAM" id="Phobius"/>
    </source>
</evidence>
<feature type="transmembrane region" description="Helical" evidence="2">
    <location>
        <begin position="372"/>
        <end position="390"/>
    </location>
</feature>
<evidence type="ECO:0008006" key="5">
    <source>
        <dbReference type="Google" id="ProtNLM"/>
    </source>
</evidence>
<keyword evidence="2" id="KW-0472">Membrane</keyword>
<dbReference type="VEuPathDB" id="CryptoDB:Cvel_24454"/>
<feature type="transmembrane region" description="Helical" evidence="2">
    <location>
        <begin position="291"/>
        <end position="311"/>
    </location>
</feature>
<feature type="chain" id="PRO_5005190876" description="Intimal thickness related receptor IRP domain-containing protein" evidence="3">
    <location>
        <begin position="22"/>
        <end position="517"/>
    </location>
</feature>
<keyword evidence="2" id="KW-0812">Transmembrane</keyword>
<dbReference type="AlphaFoldDB" id="A0A0G4H382"/>
<evidence type="ECO:0000313" key="4">
    <source>
        <dbReference type="EMBL" id="CEM37899.1"/>
    </source>
</evidence>
<feature type="transmembrane region" description="Helical" evidence="2">
    <location>
        <begin position="183"/>
        <end position="205"/>
    </location>
</feature>
<sequence length="517" mass="57887">MRLRILVALSGLSTVFKRGASVVVRVESPPEGWGIGVKPLHRVPGLPSDSIERHPGFAFDQGGRFIADLDVHTSDNRNANNSFLLLQTRDQTLSFTNVHLPDFSHPSRVMIDTSLFSVLRFPLDKGRLSVEARLPTRNQYFIQIVNSDLQPLHVKGTVTLVNPDGKHLPLDMEAAIAVLSNAFFLYLLLVSALLVQFFADAIGSIARVRQSRRPGRLLHLVLLYLLMLRCWTMILFRLLYVTLDTQGYAEGWLYFMPRVLEALFLSAKSSLLFLLAVGWQTVRESVSRLEGNLTLGLATPLLYFSLYAFAAPDSDRLRLMFENLAFLCRTLACFATFVALSFQLTSLSQRLQEAAMSQLTGERYELLDAFKALRFVVFLEVFSPPLSVFFRLFFVRFFDDQWLFLAFQMAVEFVGCAVLVIAFRPFQPRKVFTDFFLHRETPPSELFDRHQGGLESDWGEEGEAEEEEGGEGDMGGDDEDLSPPSSPPPQTSRGAAASGGVGFSAQPPPDLPPPPPR</sequence>
<feature type="transmembrane region" description="Helical" evidence="2">
    <location>
        <begin position="402"/>
        <end position="423"/>
    </location>
</feature>
<feature type="region of interest" description="Disordered" evidence="1">
    <location>
        <begin position="446"/>
        <end position="517"/>
    </location>
</feature>
<evidence type="ECO:0000256" key="3">
    <source>
        <dbReference type="SAM" id="SignalP"/>
    </source>
</evidence>
<name>A0A0G4H382_9ALVE</name>
<keyword evidence="2" id="KW-1133">Transmembrane helix</keyword>
<accession>A0A0G4H382</accession>
<gene>
    <name evidence="4" type="ORF">Cvel_24454</name>
</gene>
<keyword evidence="3" id="KW-0732">Signal</keyword>
<feature type="transmembrane region" description="Helical" evidence="2">
    <location>
        <begin position="323"/>
        <end position="342"/>
    </location>
</feature>
<dbReference type="PhylomeDB" id="A0A0G4H382"/>
<reference evidence="4" key="1">
    <citation type="submission" date="2014-11" db="EMBL/GenBank/DDBJ databases">
        <authorList>
            <person name="Otto D Thomas"/>
            <person name="Naeem Raeece"/>
        </authorList>
    </citation>
    <scope>NUCLEOTIDE SEQUENCE</scope>
</reference>
<feature type="signal peptide" evidence="3">
    <location>
        <begin position="1"/>
        <end position="21"/>
    </location>
</feature>